<dbReference type="CDD" id="cd20413">
    <property type="entry name" value="Tudor_TDRD3"/>
    <property type="match status" value="1"/>
</dbReference>
<evidence type="ECO:0000256" key="7">
    <source>
        <dbReference type="ARBA" id="ARBA00022853"/>
    </source>
</evidence>
<dbReference type="InterPro" id="IPR047379">
    <property type="entry name" value="Tudor_TDRD3"/>
</dbReference>
<feature type="compositionally biased region" description="Polar residues" evidence="14">
    <location>
        <begin position="584"/>
        <end position="620"/>
    </location>
</feature>
<dbReference type="AlphaFoldDB" id="A0AAE0TAT4"/>
<feature type="compositionally biased region" description="Polar residues" evidence="14">
    <location>
        <begin position="370"/>
        <end position="385"/>
    </location>
</feature>
<dbReference type="PANTHER" id="PTHR13681">
    <property type="entry name" value="SURVIVAL OF MOTOR NEURON-RELATED-SPLICING FACTOR 30-RELATED"/>
    <property type="match status" value="1"/>
</dbReference>
<sequence length="796" mass="89904">MAGDELRSLGWYLTDEGIEECAGDGKTFVNVIIKKALDMDLREIGSGWLPEDINRGRLDYIEGKGVLQIMKIRNVSAPKDHEESQAAPRMFKLVLTDGKTSCNAIETETLKDIGFTMPPGSKIRLTQTTDVEHGFLLLSNKNTKFLGGRVEKLAETWELKKKLAGQPRTNVGAEGGPPPFVPFGKRIPTEQRPQNSGKDNFKSLETSKEKKEDDEFEKQRKATIAEVAQAKGEGRPKTFGGGQKQVALDYDTAKIMEMGFTLEDAVFSLKQSGGSVSSAINWLLNNKHDKGQQSKQSSLEKWETDKGQGRRGRDNEERGDSSGNRSRGRQTGNKDDMDDTSSAKPSGPATLFDFLEDKIQPKGEKEKQSKPPSENQTSFKAANQSNHRDNLKDSTSFKPNDQSRTRTTNDYRQDCRNPNQHNRRQPDVPPRFTKAKNEVDWNQDKIERPKTVPLDSMNYNDKKSHNQSERRDNYHISNEERWTENKSERRDDPQESSFRNLQSKQGGTEPNQNQTYPKSQNNTQGQEHSKKFNYSQNYQQSQNSHYEYRSPGSYRGQRNQEDSNSGQGYENNRGRDNYKPGNYENRNNRTSNSYGNKTLQESSTGGSNYKNQSSYKGDNPSSRDFKGTNDNVQYEKENFAKPTAAVNVGELTWKRGDLCHAKYWEDNRFYNAVIEAVAPGLPTCFVTFTDYGNTEEVLLSDIRPLQSVNQPFEIQAPPPVPSAQQPTVSLPQYQTVVPPTVFFTAPPQFQLQPVDVSGGTINSMEFRRGGGGNVYNSNRKSGRPPLQLYQPPPQRR</sequence>
<keyword evidence="6" id="KW-0747">Spliceosome</keyword>
<name>A0AAE0TAT4_9BIVA</name>
<dbReference type="Gene3D" id="2.30.30.140">
    <property type="match status" value="1"/>
</dbReference>
<keyword evidence="18" id="KW-1185">Reference proteome</keyword>
<dbReference type="PROSITE" id="PS50304">
    <property type="entry name" value="TUDOR"/>
    <property type="match status" value="1"/>
</dbReference>
<dbReference type="GO" id="GO:0006325">
    <property type="term" value="P:chromatin organization"/>
    <property type="evidence" value="ECO:0007669"/>
    <property type="project" value="UniProtKB-KW"/>
</dbReference>
<dbReference type="GO" id="GO:0008380">
    <property type="term" value="P:RNA splicing"/>
    <property type="evidence" value="ECO:0007669"/>
    <property type="project" value="UniProtKB-KW"/>
</dbReference>
<evidence type="ECO:0000256" key="13">
    <source>
        <dbReference type="ARBA" id="ARBA00042567"/>
    </source>
</evidence>
<feature type="compositionally biased region" description="Basic and acidic residues" evidence="14">
    <location>
        <begin position="460"/>
        <end position="493"/>
    </location>
</feature>
<dbReference type="Gene3D" id="1.10.8.10">
    <property type="entry name" value="DNA helicase RuvA subunit, C-terminal domain"/>
    <property type="match status" value="1"/>
</dbReference>
<dbReference type="InterPro" id="IPR002999">
    <property type="entry name" value="Tudor"/>
</dbReference>
<dbReference type="GO" id="GO:0006397">
    <property type="term" value="P:mRNA processing"/>
    <property type="evidence" value="ECO:0007669"/>
    <property type="project" value="UniProtKB-KW"/>
</dbReference>
<evidence type="ECO:0000256" key="12">
    <source>
        <dbReference type="ARBA" id="ARBA00041083"/>
    </source>
</evidence>
<dbReference type="GO" id="GO:0005681">
    <property type="term" value="C:spliceosomal complex"/>
    <property type="evidence" value="ECO:0007669"/>
    <property type="project" value="UniProtKB-KW"/>
</dbReference>
<dbReference type="Pfam" id="PF06003">
    <property type="entry name" value="SMN_Tudor"/>
    <property type="match status" value="1"/>
</dbReference>
<dbReference type="GO" id="GO:0005737">
    <property type="term" value="C:cytoplasm"/>
    <property type="evidence" value="ECO:0007669"/>
    <property type="project" value="InterPro"/>
</dbReference>
<feature type="compositionally biased region" description="Polar residues" evidence="14">
    <location>
        <begin position="495"/>
        <end position="526"/>
    </location>
</feature>
<dbReference type="InterPro" id="IPR009060">
    <property type="entry name" value="UBA-like_sf"/>
</dbReference>
<organism evidence="17 18">
    <name type="scientific">Potamilus streckersoni</name>
    <dbReference type="NCBI Taxonomy" id="2493646"/>
    <lineage>
        <taxon>Eukaryota</taxon>
        <taxon>Metazoa</taxon>
        <taxon>Spiralia</taxon>
        <taxon>Lophotrochozoa</taxon>
        <taxon>Mollusca</taxon>
        <taxon>Bivalvia</taxon>
        <taxon>Autobranchia</taxon>
        <taxon>Heteroconchia</taxon>
        <taxon>Palaeoheterodonta</taxon>
        <taxon>Unionida</taxon>
        <taxon>Unionoidea</taxon>
        <taxon>Unionidae</taxon>
        <taxon>Ambleminae</taxon>
        <taxon>Lampsilini</taxon>
        <taxon>Potamilus</taxon>
    </lineage>
</organism>
<feature type="domain" description="UBA" evidence="15">
    <location>
        <begin position="247"/>
        <end position="286"/>
    </location>
</feature>
<dbReference type="InterPro" id="IPR013894">
    <property type="entry name" value="RMI1_OB"/>
</dbReference>
<dbReference type="GO" id="GO:0003723">
    <property type="term" value="F:RNA binding"/>
    <property type="evidence" value="ECO:0007669"/>
    <property type="project" value="InterPro"/>
</dbReference>
<dbReference type="SUPFAM" id="SSF46934">
    <property type="entry name" value="UBA-like"/>
    <property type="match status" value="1"/>
</dbReference>
<dbReference type="SMART" id="SM00333">
    <property type="entry name" value="TUDOR"/>
    <property type="match status" value="1"/>
</dbReference>
<evidence type="ECO:0000256" key="14">
    <source>
        <dbReference type="SAM" id="MobiDB-lite"/>
    </source>
</evidence>
<evidence type="ECO:0000256" key="2">
    <source>
        <dbReference type="ARBA" id="ARBA00004408"/>
    </source>
</evidence>
<feature type="compositionally biased region" description="Basic and acidic residues" evidence="14">
    <location>
        <begin position="355"/>
        <end position="369"/>
    </location>
</feature>
<gene>
    <name evidence="17" type="ORF">CHS0354_042059</name>
</gene>
<evidence type="ECO:0000256" key="6">
    <source>
        <dbReference type="ARBA" id="ARBA00022728"/>
    </source>
</evidence>
<reference evidence="17" key="3">
    <citation type="submission" date="2023-05" db="EMBL/GenBank/DDBJ databases">
        <authorList>
            <person name="Smith C.H."/>
        </authorList>
    </citation>
    <scope>NUCLEOTIDE SEQUENCE</scope>
    <source>
        <strain evidence="17">CHS0354</strain>
        <tissue evidence="17">Mantle</tissue>
    </source>
</reference>
<evidence type="ECO:0000256" key="4">
    <source>
        <dbReference type="ARBA" id="ARBA00013421"/>
    </source>
</evidence>
<keyword evidence="7" id="KW-0156">Chromatin regulator</keyword>
<comment type="subcellular location">
    <subcellularLocation>
        <location evidence="1">Nucleus speckle</location>
    </subcellularLocation>
    <subcellularLocation>
        <location evidence="2">Nucleus</location>
        <location evidence="2">Cajal body</location>
    </subcellularLocation>
</comment>
<evidence type="ECO:0000256" key="1">
    <source>
        <dbReference type="ARBA" id="ARBA00004324"/>
    </source>
</evidence>
<protein>
    <recommendedName>
        <fullName evidence="12">Survival of motor neuron-related-splicing factor 30</fullName>
    </recommendedName>
    <alternativeName>
        <fullName evidence="13">Survival motor neuron domain-containing protein 1</fullName>
    </alternativeName>
    <alternativeName>
        <fullName evidence="4">Tudor domain-containing protein 3</fullName>
    </alternativeName>
</protein>
<dbReference type="SMART" id="SM01161">
    <property type="entry name" value="DUF1767"/>
    <property type="match status" value="1"/>
</dbReference>
<evidence type="ECO:0000256" key="9">
    <source>
        <dbReference type="ARBA" id="ARBA00023242"/>
    </source>
</evidence>
<keyword evidence="8" id="KW-0508">mRNA splicing</keyword>
<comment type="function">
    <text evidence="10">Scaffolding protein that specifically recognizes and binds dimethylarginine-containing proteins. Plays a role in the regulation of translation of target mRNAs by binding Arg/Gly-rich motifs (GAR) in dimethylarginine-containing proteins. In nucleus, acts as a coactivator: recognizes and binds asymmetric dimethylation on the core histone tails associated with transcriptional activation (H3R17me2a and H4R3me2a) and recruits proteins at these arginine-methylated loci. In cytoplasm, acts as an antiviral factor that participates in the assembly of stress granules together with G3BP1.</text>
</comment>
<comment type="similarity">
    <text evidence="3">Belongs to the SMN family.</text>
</comment>
<feature type="compositionally biased region" description="Low complexity" evidence="14">
    <location>
        <begin position="533"/>
        <end position="545"/>
    </location>
</feature>
<dbReference type="PANTHER" id="PTHR13681:SF24">
    <property type="entry name" value="TUDOR DOMAIN-CONTAINING PROTEIN 3"/>
    <property type="match status" value="1"/>
</dbReference>
<feature type="region of interest" description="Disordered" evidence="14">
    <location>
        <begin position="287"/>
        <end position="629"/>
    </location>
</feature>
<dbReference type="PROSITE" id="PS50030">
    <property type="entry name" value="UBA"/>
    <property type="match status" value="1"/>
</dbReference>
<dbReference type="EMBL" id="JAEAOA010002352">
    <property type="protein sequence ID" value="KAK3606409.1"/>
    <property type="molecule type" value="Genomic_DNA"/>
</dbReference>
<proteinExistence type="inferred from homology"/>
<feature type="region of interest" description="Disordered" evidence="14">
    <location>
        <begin position="166"/>
        <end position="219"/>
    </location>
</feature>
<evidence type="ECO:0000256" key="8">
    <source>
        <dbReference type="ARBA" id="ARBA00023187"/>
    </source>
</evidence>
<reference evidence="17" key="2">
    <citation type="journal article" date="2021" name="Genome Biol. Evol.">
        <title>Developing a high-quality reference genome for a parasitic bivalve with doubly uniparental inheritance (Bivalvia: Unionida).</title>
        <authorList>
            <person name="Smith C.H."/>
        </authorList>
    </citation>
    <scope>NUCLEOTIDE SEQUENCE</scope>
    <source>
        <strain evidence="17">CHS0354</strain>
        <tissue evidence="17">Mantle</tissue>
    </source>
</reference>
<feature type="compositionally biased region" description="Basic and acidic residues" evidence="14">
    <location>
        <begin position="287"/>
        <end position="320"/>
    </location>
</feature>
<evidence type="ECO:0000313" key="18">
    <source>
        <dbReference type="Proteomes" id="UP001195483"/>
    </source>
</evidence>
<evidence type="ECO:0000256" key="10">
    <source>
        <dbReference type="ARBA" id="ARBA00035105"/>
    </source>
</evidence>
<evidence type="ECO:0000259" key="15">
    <source>
        <dbReference type="PROSITE" id="PS50030"/>
    </source>
</evidence>
<feature type="compositionally biased region" description="Basic and acidic residues" evidence="14">
    <location>
        <begin position="435"/>
        <end position="450"/>
    </location>
</feature>
<feature type="domain" description="Tudor" evidence="16">
    <location>
        <begin position="652"/>
        <end position="712"/>
    </location>
</feature>
<accession>A0AAE0TAT4</accession>
<feature type="region of interest" description="Disordered" evidence="14">
    <location>
        <begin position="768"/>
        <end position="796"/>
    </location>
</feature>
<dbReference type="InterPro" id="IPR015940">
    <property type="entry name" value="UBA"/>
</dbReference>
<comment type="caution">
    <text evidence="17">The sequence shown here is derived from an EMBL/GenBank/DDBJ whole genome shotgun (WGS) entry which is preliminary data.</text>
</comment>
<comment type="function">
    <text evidence="11">Involved in spliceosome assembly.</text>
</comment>
<feature type="compositionally biased region" description="Basic and acidic residues" evidence="14">
    <location>
        <begin position="401"/>
        <end position="415"/>
    </location>
</feature>
<reference evidence="17" key="1">
    <citation type="journal article" date="2021" name="Genome Biol. Evol.">
        <title>A High-Quality Reference Genome for a Parasitic Bivalve with Doubly Uniparental Inheritance (Bivalvia: Unionida).</title>
        <authorList>
            <person name="Smith C.H."/>
        </authorList>
    </citation>
    <scope>NUCLEOTIDE SEQUENCE</scope>
    <source>
        <strain evidence="17">CHS0354</strain>
    </source>
</reference>
<dbReference type="Proteomes" id="UP001195483">
    <property type="component" value="Unassembled WGS sequence"/>
</dbReference>
<dbReference type="SMART" id="SM00165">
    <property type="entry name" value="UBA"/>
    <property type="match status" value="1"/>
</dbReference>
<dbReference type="SUPFAM" id="SSF63748">
    <property type="entry name" value="Tudor/PWWP/MBT"/>
    <property type="match status" value="1"/>
</dbReference>
<dbReference type="Gene3D" id="2.40.50.770">
    <property type="entry name" value="RecQ-mediated genome instability protein Rmi1, C-terminal domain"/>
    <property type="match status" value="1"/>
</dbReference>
<keyword evidence="9" id="KW-0539">Nucleus</keyword>
<evidence type="ECO:0000313" key="17">
    <source>
        <dbReference type="EMBL" id="KAK3606409.1"/>
    </source>
</evidence>
<evidence type="ECO:0000259" key="16">
    <source>
        <dbReference type="PROSITE" id="PS50304"/>
    </source>
</evidence>
<feature type="compositionally biased region" description="Basic and acidic residues" evidence="14">
    <location>
        <begin position="199"/>
        <end position="219"/>
    </location>
</feature>
<evidence type="ECO:0000256" key="5">
    <source>
        <dbReference type="ARBA" id="ARBA00022664"/>
    </source>
</evidence>
<evidence type="ECO:0000256" key="3">
    <source>
        <dbReference type="ARBA" id="ARBA00005371"/>
    </source>
</evidence>
<dbReference type="InterPro" id="IPR010304">
    <property type="entry name" value="SMN_Tudor"/>
</dbReference>
<dbReference type="GO" id="GO:0016607">
    <property type="term" value="C:nuclear speck"/>
    <property type="evidence" value="ECO:0007669"/>
    <property type="project" value="UniProtKB-SubCell"/>
</dbReference>
<evidence type="ECO:0000256" key="11">
    <source>
        <dbReference type="ARBA" id="ARBA00037618"/>
    </source>
</evidence>
<dbReference type="InterPro" id="IPR042470">
    <property type="entry name" value="RMI1_N_C_sf"/>
</dbReference>
<dbReference type="Pfam" id="PF08585">
    <property type="entry name" value="RMI1_N_C"/>
    <property type="match status" value="1"/>
</dbReference>
<keyword evidence="5" id="KW-0507">mRNA processing</keyword>
<dbReference type="GO" id="GO:0015030">
    <property type="term" value="C:Cajal body"/>
    <property type="evidence" value="ECO:0007669"/>
    <property type="project" value="UniProtKB-SubCell"/>
</dbReference>